<name>A0A084WMY5_ANOSI</name>
<dbReference type="GO" id="GO:0016301">
    <property type="term" value="F:kinase activity"/>
    <property type="evidence" value="ECO:0007669"/>
    <property type="project" value="UniProtKB-KW"/>
</dbReference>
<dbReference type="VEuPathDB" id="VectorBase:ASIC019649"/>
<feature type="region of interest" description="Disordered" evidence="1">
    <location>
        <begin position="15"/>
        <end position="37"/>
    </location>
</feature>
<protein>
    <submittedName>
        <fullName evidence="2 3">Kinase-like protein</fullName>
    </submittedName>
</protein>
<evidence type="ECO:0000313" key="2">
    <source>
        <dbReference type="EMBL" id="KFB51579.1"/>
    </source>
</evidence>
<dbReference type="AlphaFoldDB" id="A0A084WMY5"/>
<dbReference type="Proteomes" id="UP000030765">
    <property type="component" value="Unassembled WGS sequence"/>
</dbReference>
<sequence>MSLVHQGLPLVQNCRSSGAVPSGTPKEAATGGLSVRHSDCPNAPLRCPEALQNSSEPKLAKLGAAEVKGRVTNEKVSSLSGVRYGDTIRWLTINRTGIAVANTCRPPSTSSIWSPDDHAAGRGS</sequence>
<keyword evidence="2" id="KW-0808">Transferase</keyword>
<evidence type="ECO:0000313" key="4">
    <source>
        <dbReference type="Proteomes" id="UP000030765"/>
    </source>
</evidence>
<dbReference type="EnsemblMetazoa" id="ASIC019649-RA">
    <property type="protein sequence ID" value="ASIC019649-PA"/>
    <property type="gene ID" value="ASIC019649"/>
</dbReference>
<evidence type="ECO:0000313" key="3">
    <source>
        <dbReference type="EnsemblMetazoa" id="ASIC019649-PA"/>
    </source>
</evidence>
<keyword evidence="4" id="KW-1185">Reference proteome</keyword>
<keyword evidence="2" id="KW-0418">Kinase</keyword>
<reference evidence="2 4" key="1">
    <citation type="journal article" date="2014" name="BMC Genomics">
        <title>Genome sequence of Anopheles sinensis provides insight into genetics basis of mosquito competence for malaria parasites.</title>
        <authorList>
            <person name="Zhou D."/>
            <person name="Zhang D."/>
            <person name="Ding G."/>
            <person name="Shi L."/>
            <person name="Hou Q."/>
            <person name="Ye Y."/>
            <person name="Xu Y."/>
            <person name="Zhou H."/>
            <person name="Xiong C."/>
            <person name="Li S."/>
            <person name="Yu J."/>
            <person name="Hong S."/>
            <person name="Yu X."/>
            <person name="Zou P."/>
            <person name="Chen C."/>
            <person name="Chang X."/>
            <person name="Wang W."/>
            <person name="Lv Y."/>
            <person name="Sun Y."/>
            <person name="Ma L."/>
            <person name="Shen B."/>
            <person name="Zhu C."/>
        </authorList>
    </citation>
    <scope>NUCLEOTIDE SEQUENCE [LARGE SCALE GENOMIC DNA]</scope>
</reference>
<feature type="region of interest" description="Disordered" evidence="1">
    <location>
        <begin position="105"/>
        <end position="124"/>
    </location>
</feature>
<gene>
    <name evidence="2" type="ORF">ZHAS_00019649</name>
</gene>
<proteinExistence type="predicted"/>
<evidence type="ECO:0000256" key="1">
    <source>
        <dbReference type="SAM" id="MobiDB-lite"/>
    </source>
</evidence>
<feature type="compositionally biased region" description="Basic and acidic residues" evidence="1">
    <location>
        <begin position="115"/>
        <end position="124"/>
    </location>
</feature>
<dbReference type="EMBL" id="KE525352">
    <property type="protein sequence ID" value="KFB51579.1"/>
    <property type="molecule type" value="Genomic_DNA"/>
</dbReference>
<reference evidence="3" key="2">
    <citation type="submission" date="2020-05" db="UniProtKB">
        <authorList>
            <consortium name="EnsemblMetazoa"/>
        </authorList>
    </citation>
    <scope>IDENTIFICATION</scope>
</reference>
<dbReference type="EMBL" id="ATLV01024538">
    <property type="status" value="NOT_ANNOTATED_CDS"/>
    <property type="molecule type" value="Genomic_DNA"/>
</dbReference>
<organism evidence="2">
    <name type="scientific">Anopheles sinensis</name>
    <name type="common">Mosquito</name>
    <dbReference type="NCBI Taxonomy" id="74873"/>
    <lineage>
        <taxon>Eukaryota</taxon>
        <taxon>Metazoa</taxon>
        <taxon>Ecdysozoa</taxon>
        <taxon>Arthropoda</taxon>
        <taxon>Hexapoda</taxon>
        <taxon>Insecta</taxon>
        <taxon>Pterygota</taxon>
        <taxon>Neoptera</taxon>
        <taxon>Endopterygota</taxon>
        <taxon>Diptera</taxon>
        <taxon>Nematocera</taxon>
        <taxon>Culicoidea</taxon>
        <taxon>Culicidae</taxon>
        <taxon>Anophelinae</taxon>
        <taxon>Anopheles</taxon>
    </lineage>
</organism>
<accession>A0A084WMY5</accession>